<dbReference type="Proteomes" id="UP001164819">
    <property type="component" value="Chromosome"/>
</dbReference>
<keyword evidence="1" id="KW-0812">Transmembrane</keyword>
<accession>A0A9E9NSD2</accession>
<gene>
    <name evidence="2" type="ORF">NB646_06605</name>
</gene>
<evidence type="ECO:0000256" key="1">
    <source>
        <dbReference type="SAM" id="Phobius"/>
    </source>
</evidence>
<sequence length="394" mass="43980">MKSSCISCEPVHMAGLSAGHTICGIVRINGGMPVPERKKRYSSFTVCQQMLIDIIEEISVGTVIVLVSSLIAWLYHIRQLYATAPVLFQNASEGKDDAIYQIIVSNRGNQVEENVRVELDPSISAEIVAANLSGVVLENSVIRIERIHKKQEVNLLLRVKNARFDFSKILSVSSNETTGKICKSPRDIPFNYGISALVVSVLIGIFPILYYAGQVVEYIDDRFEEKNLKAVSNQGWSNLDDYQESDLRQSYSDNEFPVRLVGIKKKADYSGTAIPAGLKDIWNQLDEKKSVLLKYEINNKTASDLGVLAFRKGVRNAMPFYRNVSPLSKETIFIPVKTVPASGIVRTEFMFRLNDEWLDRIDHSVNTGTLKEATGHLKQTVINPKPGKSQVALQ</sequence>
<protein>
    <submittedName>
        <fullName evidence="2">Uncharacterized protein</fullName>
    </submittedName>
</protein>
<evidence type="ECO:0000313" key="2">
    <source>
        <dbReference type="EMBL" id="WAV90538.1"/>
    </source>
</evidence>
<dbReference type="EMBL" id="CP098251">
    <property type="protein sequence ID" value="WAV90538.1"/>
    <property type="molecule type" value="Genomic_DNA"/>
</dbReference>
<feature type="transmembrane region" description="Helical" evidence="1">
    <location>
        <begin position="190"/>
        <end position="212"/>
    </location>
</feature>
<proteinExistence type="predicted"/>
<name>A0A9E9NSD2_9BURK</name>
<organism evidence="2">
    <name type="scientific">Oxalobacter aliiformigenes</name>
    <dbReference type="NCBI Taxonomy" id="2946593"/>
    <lineage>
        <taxon>Bacteria</taxon>
        <taxon>Pseudomonadati</taxon>
        <taxon>Pseudomonadota</taxon>
        <taxon>Betaproteobacteria</taxon>
        <taxon>Burkholderiales</taxon>
        <taxon>Oxalobacteraceae</taxon>
        <taxon>Oxalobacter</taxon>
    </lineage>
</organism>
<dbReference type="RefSeq" id="WP_269315577.1">
    <property type="nucleotide sequence ID" value="NZ_CP098251.1"/>
</dbReference>
<keyword evidence="1" id="KW-0472">Membrane</keyword>
<dbReference type="AlphaFoldDB" id="A0A9E9NSD2"/>
<keyword evidence="1" id="KW-1133">Transmembrane helix</keyword>
<reference evidence="2" key="1">
    <citation type="journal article" date="2022" name="Front. Microbiol.">
        <title>New perspectives on an old grouping: The genomic and phenotypic variability of Oxalobacter formigenes and the implications for calcium oxalate stone prevention.</title>
        <authorList>
            <person name="Chmiel J.A."/>
            <person name="Carr C."/>
            <person name="Stuivenberg G.A."/>
            <person name="Venema R."/>
            <person name="Chanyi R.M."/>
            <person name="Al K.F."/>
            <person name="Giguere D."/>
            <person name="Say H."/>
            <person name="Akouris P.P."/>
            <person name="Dominguez Romero S.A."/>
            <person name="Kwong A."/>
            <person name="Tai V."/>
            <person name="Koval S.F."/>
            <person name="Razvi H."/>
            <person name="Bjazevic J."/>
            <person name="Burton J.P."/>
        </authorList>
    </citation>
    <scope>NUCLEOTIDE SEQUENCE</scope>
    <source>
        <strain evidence="2">OxK</strain>
    </source>
</reference>
<feature type="transmembrane region" description="Helical" evidence="1">
    <location>
        <begin position="58"/>
        <end position="75"/>
    </location>
</feature>